<keyword evidence="3" id="KW-1185">Reference proteome</keyword>
<dbReference type="RefSeq" id="WP_307625504.1">
    <property type="nucleotide sequence ID" value="NZ_JAUSZS010000002.1"/>
</dbReference>
<name>A0ABU0RHI4_9ACTN</name>
<accession>A0ABU0RHI4</accession>
<reference evidence="2 3" key="1">
    <citation type="submission" date="2023-07" db="EMBL/GenBank/DDBJ databases">
        <title>Comparative genomics of wheat-associated soil bacteria to identify genetic determinants of phenazine resistance.</title>
        <authorList>
            <person name="Mouncey N."/>
        </authorList>
    </citation>
    <scope>NUCLEOTIDE SEQUENCE [LARGE SCALE GENOMIC DNA]</scope>
    <source>
        <strain evidence="2 3">W2I16</strain>
    </source>
</reference>
<proteinExistence type="predicted"/>
<evidence type="ECO:0000256" key="1">
    <source>
        <dbReference type="SAM" id="MobiDB-lite"/>
    </source>
</evidence>
<organism evidence="2 3">
    <name type="scientific">Streptomyces turgidiscabies</name>
    <dbReference type="NCBI Taxonomy" id="85558"/>
    <lineage>
        <taxon>Bacteria</taxon>
        <taxon>Bacillati</taxon>
        <taxon>Actinomycetota</taxon>
        <taxon>Actinomycetes</taxon>
        <taxon>Kitasatosporales</taxon>
        <taxon>Streptomycetaceae</taxon>
        <taxon>Streptomyces</taxon>
    </lineage>
</organism>
<evidence type="ECO:0000313" key="3">
    <source>
        <dbReference type="Proteomes" id="UP001223072"/>
    </source>
</evidence>
<gene>
    <name evidence="2" type="ORF">QFZ49_001342</name>
</gene>
<evidence type="ECO:0000313" key="2">
    <source>
        <dbReference type="EMBL" id="MDQ0931435.1"/>
    </source>
</evidence>
<protein>
    <submittedName>
        <fullName evidence="2">Uncharacterized protein</fullName>
    </submittedName>
</protein>
<feature type="region of interest" description="Disordered" evidence="1">
    <location>
        <begin position="1"/>
        <end position="24"/>
    </location>
</feature>
<dbReference type="EMBL" id="JAUSZS010000002">
    <property type="protein sequence ID" value="MDQ0931435.1"/>
    <property type="molecule type" value="Genomic_DNA"/>
</dbReference>
<comment type="caution">
    <text evidence="2">The sequence shown here is derived from an EMBL/GenBank/DDBJ whole genome shotgun (WGS) entry which is preliminary data.</text>
</comment>
<sequence>MITKTTASGPMYLGLPEPEPEPMEGCDVCGALSRERAAARLDGDLSKVSDVNVEMRAHQCGECA</sequence>
<dbReference type="Proteomes" id="UP001223072">
    <property type="component" value="Unassembled WGS sequence"/>
</dbReference>